<evidence type="ECO:0000256" key="4">
    <source>
        <dbReference type="ARBA" id="ARBA00022679"/>
    </source>
</evidence>
<dbReference type="EMBL" id="PXOH01000011">
    <property type="protein sequence ID" value="PSF37146.1"/>
    <property type="molecule type" value="Genomic_DNA"/>
</dbReference>
<keyword evidence="5 7" id="KW-0949">S-adenosyl-L-methionine</keyword>
<reference evidence="10 11" key="1">
    <citation type="submission" date="2018-03" db="EMBL/GenBank/DDBJ databases">
        <title>The ancient ancestry and fast evolution of plastids.</title>
        <authorList>
            <person name="Moore K.R."/>
            <person name="Magnabosco C."/>
            <person name="Momper L."/>
            <person name="Gold D.A."/>
            <person name="Bosak T."/>
            <person name="Fournier G.P."/>
        </authorList>
    </citation>
    <scope>NUCLEOTIDE SEQUENCE [LARGE SCALE GENOMIC DNA]</scope>
    <source>
        <strain evidence="10 11">CCALA 016</strain>
    </source>
</reference>
<protein>
    <recommendedName>
        <fullName evidence="7">Ribosomal RNA small subunit methyltransferase A</fullName>
        <ecNumber evidence="7">2.1.1.182</ecNumber>
    </recommendedName>
    <alternativeName>
        <fullName evidence="7">16S rRNA (adenine(1518)-N(6)/adenine(1519)-N(6))-dimethyltransferase</fullName>
    </alternativeName>
    <alternativeName>
        <fullName evidence="7">16S rRNA dimethyladenosine transferase</fullName>
    </alternativeName>
    <alternativeName>
        <fullName evidence="7">16S rRNA dimethylase</fullName>
    </alternativeName>
    <alternativeName>
        <fullName evidence="7">S-adenosylmethionine-6-N', N'-adenosyl(rRNA) dimethyltransferase</fullName>
    </alternativeName>
</protein>
<evidence type="ECO:0000256" key="2">
    <source>
        <dbReference type="ARBA" id="ARBA00022552"/>
    </source>
</evidence>
<feature type="binding site" evidence="7 8">
    <location>
        <position position="110"/>
    </location>
    <ligand>
        <name>S-adenosyl-L-methionine</name>
        <dbReference type="ChEBI" id="CHEBI:59789"/>
    </ligand>
</feature>
<keyword evidence="1 7" id="KW-0963">Cytoplasm</keyword>
<evidence type="ECO:0000256" key="5">
    <source>
        <dbReference type="ARBA" id="ARBA00022691"/>
    </source>
</evidence>
<dbReference type="GO" id="GO:0052908">
    <property type="term" value="F:16S rRNA (adenine(1518)-N(6)/adenine(1519)-N(6))-dimethyltransferase activity"/>
    <property type="evidence" value="ECO:0007669"/>
    <property type="project" value="UniProtKB-EC"/>
</dbReference>
<evidence type="ECO:0000313" key="10">
    <source>
        <dbReference type="EMBL" id="PSF37146.1"/>
    </source>
</evidence>
<comment type="catalytic activity">
    <reaction evidence="7">
        <text>adenosine(1518)/adenosine(1519) in 16S rRNA + 4 S-adenosyl-L-methionine = N(6)-dimethyladenosine(1518)/N(6)-dimethyladenosine(1519) in 16S rRNA + 4 S-adenosyl-L-homocysteine + 4 H(+)</text>
        <dbReference type="Rhea" id="RHEA:19609"/>
        <dbReference type="Rhea" id="RHEA-COMP:10232"/>
        <dbReference type="Rhea" id="RHEA-COMP:10233"/>
        <dbReference type="ChEBI" id="CHEBI:15378"/>
        <dbReference type="ChEBI" id="CHEBI:57856"/>
        <dbReference type="ChEBI" id="CHEBI:59789"/>
        <dbReference type="ChEBI" id="CHEBI:74411"/>
        <dbReference type="ChEBI" id="CHEBI:74493"/>
        <dbReference type="EC" id="2.1.1.182"/>
    </reaction>
</comment>
<feature type="binding site" evidence="7 8">
    <location>
        <position position="12"/>
    </location>
    <ligand>
        <name>S-adenosyl-L-methionine</name>
        <dbReference type="ChEBI" id="CHEBI:59789"/>
    </ligand>
</feature>
<proteinExistence type="inferred from homology"/>
<evidence type="ECO:0000259" key="9">
    <source>
        <dbReference type="SMART" id="SM00650"/>
    </source>
</evidence>
<comment type="subcellular location">
    <subcellularLocation>
        <location evidence="7">Cytoplasm</location>
    </subcellularLocation>
</comment>
<dbReference type="InterPro" id="IPR023165">
    <property type="entry name" value="rRNA_Ade_diMease-like_C"/>
</dbReference>
<dbReference type="SMART" id="SM00650">
    <property type="entry name" value="rADc"/>
    <property type="match status" value="1"/>
</dbReference>
<reference evidence="10 11" key="2">
    <citation type="submission" date="2018-03" db="EMBL/GenBank/DDBJ databases">
        <authorList>
            <person name="Keele B.F."/>
        </authorList>
    </citation>
    <scope>NUCLEOTIDE SEQUENCE [LARGE SCALE GENOMIC DNA]</scope>
    <source>
        <strain evidence="10 11">CCALA 016</strain>
    </source>
</reference>
<dbReference type="PROSITE" id="PS01131">
    <property type="entry name" value="RRNA_A_DIMETH"/>
    <property type="match status" value="1"/>
</dbReference>
<dbReference type="InterPro" id="IPR011530">
    <property type="entry name" value="rRNA_adenine_dimethylase"/>
</dbReference>
<dbReference type="SUPFAM" id="SSF53335">
    <property type="entry name" value="S-adenosyl-L-methionine-dependent methyltransferases"/>
    <property type="match status" value="1"/>
</dbReference>
<dbReference type="InterPro" id="IPR020598">
    <property type="entry name" value="rRNA_Ade_methylase_Trfase_N"/>
</dbReference>
<dbReference type="CDD" id="cd02440">
    <property type="entry name" value="AdoMet_MTases"/>
    <property type="match status" value="1"/>
</dbReference>
<gene>
    <name evidence="7" type="primary">rsmA</name>
    <name evidence="7" type="synonym">ksgA</name>
    <name evidence="10" type="ORF">C7H19_11970</name>
</gene>
<accession>A0A2T1LXW6</accession>
<dbReference type="PANTHER" id="PTHR11727:SF7">
    <property type="entry name" value="DIMETHYLADENOSINE TRANSFERASE-RELATED"/>
    <property type="match status" value="1"/>
</dbReference>
<comment type="caution">
    <text evidence="10">The sequence shown here is derived from an EMBL/GenBank/DDBJ whole genome shotgun (WGS) entry which is preliminary data.</text>
</comment>
<dbReference type="PROSITE" id="PS51689">
    <property type="entry name" value="SAM_RNA_A_N6_MT"/>
    <property type="match status" value="1"/>
</dbReference>
<dbReference type="PANTHER" id="PTHR11727">
    <property type="entry name" value="DIMETHYLADENOSINE TRANSFERASE"/>
    <property type="match status" value="1"/>
</dbReference>
<dbReference type="GO" id="GO:0005829">
    <property type="term" value="C:cytosol"/>
    <property type="evidence" value="ECO:0007669"/>
    <property type="project" value="TreeGrafter"/>
</dbReference>
<dbReference type="InterPro" id="IPR029063">
    <property type="entry name" value="SAM-dependent_MTases_sf"/>
</dbReference>
<dbReference type="Pfam" id="PF00398">
    <property type="entry name" value="RrnaAD"/>
    <property type="match status" value="1"/>
</dbReference>
<keyword evidence="6 7" id="KW-0694">RNA-binding</keyword>
<feature type="binding site" evidence="7 8">
    <location>
        <position position="14"/>
    </location>
    <ligand>
        <name>S-adenosyl-L-methionine</name>
        <dbReference type="ChEBI" id="CHEBI:59789"/>
    </ligand>
</feature>
<evidence type="ECO:0000313" key="11">
    <source>
        <dbReference type="Proteomes" id="UP000239001"/>
    </source>
</evidence>
<dbReference type="InterPro" id="IPR001737">
    <property type="entry name" value="KsgA/Erm"/>
</dbReference>
<evidence type="ECO:0000256" key="1">
    <source>
        <dbReference type="ARBA" id="ARBA00022490"/>
    </source>
</evidence>
<keyword evidence="2 7" id="KW-0698">rRNA processing</keyword>
<keyword evidence="11" id="KW-1185">Reference proteome</keyword>
<dbReference type="AlphaFoldDB" id="A0A2T1LXW6"/>
<evidence type="ECO:0000256" key="8">
    <source>
        <dbReference type="PROSITE-ProRule" id="PRU01026"/>
    </source>
</evidence>
<feature type="domain" description="Ribosomal RNA adenine methylase transferase N-terminal" evidence="9">
    <location>
        <begin position="19"/>
        <end position="200"/>
    </location>
</feature>
<dbReference type="Gene3D" id="1.10.8.100">
    <property type="entry name" value="Ribosomal RNA adenine dimethylase-like, domain 2"/>
    <property type="match status" value="1"/>
</dbReference>
<evidence type="ECO:0000256" key="3">
    <source>
        <dbReference type="ARBA" id="ARBA00022603"/>
    </source>
</evidence>
<dbReference type="FunFam" id="3.40.50.150:FF:000023">
    <property type="entry name" value="Ribosomal RNA small subunit methyltransferase A"/>
    <property type="match status" value="1"/>
</dbReference>
<comment type="function">
    <text evidence="7">Specifically dimethylates two adjacent adenosines (A1518 and A1519) in the loop of a conserved hairpin near the 3'-end of 16S rRNA in the 30S particle. May play a critical role in biogenesis of 30S subunits.</text>
</comment>
<comment type="similarity">
    <text evidence="7">Belongs to the class I-like SAM-binding methyltransferase superfamily. rRNA adenine N(6)-methyltransferase family. RsmA subfamily.</text>
</comment>
<dbReference type="FunFam" id="1.10.8.100:FF:000001">
    <property type="entry name" value="Ribosomal RNA small subunit methyltransferase A"/>
    <property type="match status" value="1"/>
</dbReference>
<evidence type="ECO:0000256" key="6">
    <source>
        <dbReference type="ARBA" id="ARBA00022884"/>
    </source>
</evidence>
<dbReference type="EC" id="2.1.1.182" evidence="7"/>
<dbReference type="Proteomes" id="UP000239001">
    <property type="component" value="Unassembled WGS sequence"/>
</dbReference>
<name>A0A2T1LXW6_9CHRO</name>
<dbReference type="InterPro" id="IPR020596">
    <property type="entry name" value="rRNA_Ade_Mease_Trfase_CS"/>
</dbReference>
<feature type="binding site" evidence="7 8">
    <location>
        <position position="60"/>
    </location>
    <ligand>
        <name>S-adenosyl-L-methionine</name>
        <dbReference type="ChEBI" id="CHEBI:59789"/>
    </ligand>
</feature>
<dbReference type="RefSeq" id="WP_106457109.1">
    <property type="nucleotide sequence ID" value="NZ_PXOH01000011.1"/>
</dbReference>
<dbReference type="NCBIfam" id="TIGR00755">
    <property type="entry name" value="ksgA"/>
    <property type="match status" value="1"/>
</dbReference>
<dbReference type="GO" id="GO:0003723">
    <property type="term" value="F:RNA binding"/>
    <property type="evidence" value="ECO:0007669"/>
    <property type="project" value="UniProtKB-UniRule"/>
</dbReference>
<feature type="binding site" evidence="7 8">
    <location>
        <position position="39"/>
    </location>
    <ligand>
        <name>S-adenosyl-L-methionine</name>
        <dbReference type="ChEBI" id="CHEBI:59789"/>
    </ligand>
</feature>
<dbReference type="HAMAP" id="MF_00607">
    <property type="entry name" value="16SrRNA_methyltr_A"/>
    <property type="match status" value="1"/>
</dbReference>
<organism evidence="10 11">
    <name type="scientific">Aphanothece hegewaldii CCALA 016</name>
    <dbReference type="NCBI Taxonomy" id="2107694"/>
    <lineage>
        <taxon>Bacteria</taxon>
        <taxon>Bacillati</taxon>
        <taxon>Cyanobacteriota</taxon>
        <taxon>Cyanophyceae</taxon>
        <taxon>Oscillatoriophycideae</taxon>
        <taxon>Chroococcales</taxon>
        <taxon>Aphanothecaceae</taxon>
        <taxon>Aphanothece</taxon>
    </lineage>
</organism>
<sequence>MSIRPRKQFGQHWLKSEYALDQIIEAAELKQSDRILEIGPGTGILTRRLLKTAGVVVAVEIDRDLCTKLVKTFANQENFLLLQGDILSLDLDSHLTSFPKFAHPNKVVANIPYNITSPILEKLLGSVAKPAANPYCTIVLLIQKEVAERLVAKPATKAYNGLSVKTQYLASCEWITDVPARAFYPPPKVDSAVIRLRPQPSQETVDNPKKLENLINMGFANRRKMLRNNLKGIIDGDLLTQILEQLEINPHCRAEELSLEQWIALSSAILINHAT</sequence>
<keyword evidence="4 7" id="KW-0808">Transferase</keyword>
<feature type="binding site" evidence="7 8">
    <location>
        <position position="85"/>
    </location>
    <ligand>
        <name>S-adenosyl-L-methionine</name>
        <dbReference type="ChEBI" id="CHEBI:59789"/>
    </ligand>
</feature>
<keyword evidence="3 7" id="KW-0489">Methyltransferase</keyword>
<evidence type="ECO:0000256" key="7">
    <source>
        <dbReference type="HAMAP-Rule" id="MF_00607"/>
    </source>
</evidence>
<dbReference type="OrthoDB" id="9814755at2"/>
<dbReference type="Gene3D" id="3.40.50.150">
    <property type="entry name" value="Vaccinia Virus protein VP39"/>
    <property type="match status" value="1"/>
</dbReference>